<dbReference type="InterPro" id="IPR016181">
    <property type="entry name" value="Acyl_CoA_acyltransferase"/>
</dbReference>
<name>A0A7W3TG98_9ACTN</name>
<dbReference type="Proteomes" id="UP000538929">
    <property type="component" value="Unassembled WGS sequence"/>
</dbReference>
<gene>
    <name evidence="2" type="ORF">FNQ90_19780</name>
</gene>
<sequence length="135" mass="14523">MTVTLRPREPERTTPEGGFRCSYLLCDNGRPIGELVLSAEGDPPRRGRIDHLWVAEPERRRGRGGIALLAAEEALRSRGCDRVRARLPLAPDAPGDVVAATGLAEAFGYRPLGVDLRRAPTGERADEPGASRGGT</sequence>
<dbReference type="Pfam" id="PF00583">
    <property type="entry name" value="Acetyltransf_1"/>
    <property type="match status" value="1"/>
</dbReference>
<proteinExistence type="predicted"/>
<protein>
    <submittedName>
        <fullName evidence="2">GNAT family N-acetyltransferase</fullName>
    </submittedName>
</protein>
<dbReference type="GO" id="GO:0016747">
    <property type="term" value="F:acyltransferase activity, transferring groups other than amino-acyl groups"/>
    <property type="evidence" value="ECO:0007669"/>
    <property type="project" value="InterPro"/>
</dbReference>
<feature type="domain" description="N-acetyltransferase" evidence="1">
    <location>
        <begin position="1"/>
        <end position="133"/>
    </location>
</feature>
<organism evidence="2 3">
    <name type="scientific">Streptomyces alkaliphilus</name>
    <dbReference type="NCBI Taxonomy" id="1472722"/>
    <lineage>
        <taxon>Bacteria</taxon>
        <taxon>Bacillati</taxon>
        <taxon>Actinomycetota</taxon>
        <taxon>Actinomycetes</taxon>
        <taxon>Kitasatosporales</taxon>
        <taxon>Streptomycetaceae</taxon>
        <taxon>Streptomyces</taxon>
    </lineage>
</organism>
<dbReference type="InterPro" id="IPR000182">
    <property type="entry name" value="GNAT_dom"/>
</dbReference>
<dbReference type="EMBL" id="VKHT01000816">
    <property type="protein sequence ID" value="MBB0246288.1"/>
    <property type="molecule type" value="Genomic_DNA"/>
</dbReference>
<dbReference type="RefSeq" id="WP_182607643.1">
    <property type="nucleotide sequence ID" value="NZ_VKHT01000816.1"/>
</dbReference>
<reference evidence="3" key="1">
    <citation type="submission" date="2019-10" db="EMBL/GenBank/DDBJ databases">
        <title>Streptomyces sp. nov., a novel actinobacterium isolated from alkaline environment.</title>
        <authorList>
            <person name="Golinska P."/>
        </authorList>
    </citation>
    <scope>NUCLEOTIDE SEQUENCE [LARGE SCALE GENOMIC DNA]</scope>
    <source>
        <strain evidence="3">DSM 42118</strain>
    </source>
</reference>
<keyword evidence="2" id="KW-0808">Transferase</keyword>
<dbReference type="CDD" id="cd04301">
    <property type="entry name" value="NAT_SF"/>
    <property type="match status" value="1"/>
</dbReference>
<feature type="non-terminal residue" evidence="2">
    <location>
        <position position="135"/>
    </location>
</feature>
<keyword evidence="3" id="KW-1185">Reference proteome</keyword>
<evidence type="ECO:0000313" key="2">
    <source>
        <dbReference type="EMBL" id="MBB0246288.1"/>
    </source>
</evidence>
<accession>A0A7W3TG98</accession>
<evidence type="ECO:0000259" key="1">
    <source>
        <dbReference type="PROSITE" id="PS51186"/>
    </source>
</evidence>
<dbReference type="PROSITE" id="PS51186">
    <property type="entry name" value="GNAT"/>
    <property type="match status" value="1"/>
</dbReference>
<dbReference type="Gene3D" id="3.40.630.30">
    <property type="match status" value="1"/>
</dbReference>
<evidence type="ECO:0000313" key="3">
    <source>
        <dbReference type="Proteomes" id="UP000538929"/>
    </source>
</evidence>
<dbReference type="AlphaFoldDB" id="A0A7W3TG98"/>
<dbReference type="SUPFAM" id="SSF55729">
    <property type="entry name" value="Acyl-CoA N-acyltransferases (Nat)"/>
    <property type="match status" value="1"/>
</dbReference>
<comment type="caution">
    <text evidence="2">The sequence shown here is derived from an EMBL/GenBank/DDBJ whole genome shotgun (WGS) entry which is preliminary data.</text>
</comment>